<feature type="transmembrane region" description="Helical" evidence="6">
    <location>
        <begin position="279"/>
        <end position="300"/>
    </location>
</feature>
<dbReference type="InterPro" id="IPR014743">
    <property type="entry name" value="Cl-channel_core"/>
</dbReference>
<comment type="subcellular location">
    <subcellularLocation>
        <location evidence="1">Membrane</location>
        <topology evidence="1">Multi-pass membrane protein</topology>
    </subcellularLocation>
</comment>
<feature type="compositionally biased region" description="Basic residues" evidence="5">
    <location>
        <begin position="484"/>
        <end position="493"/>
    </location>
</feature>
<evidence type="ECO:0000256" key="4">
    <source>
        <dbReference type="ARBA" id="ARBA00023136"/>
    </source>
</evidence>
<dbReference type="AlphaFoldDB" id="A0A2N3QHY0"/>
<organism evidence="7 8">
    <name type="scientific">Bifidobacterium pseudolongum subsp. globosum</name>
    <dbReference type="NCBI Taxonomy" id="1690"/>
    <lineage>
        <taxon>Bacteria</taxon>
        <taxon>Bacillati</taxon>
        <taxon>Actinomycetota</taxon>
        <taxon>Actinomycetes</taxon>
        <taxon>Bifidobacteriales</taxon>
        <taxon>Bifidobacteriaceae</taxon>
        <taxon>Bifidobacterium</taxon>
    </lineage>
</organism>
<dbReference type="GO" id="GO:0016020">
    <property type="term" value="C:membrane"/>
    <property type="evidence" value="ECO:0007669"/>
    <property type="project" value="UniProtKB-SubCell"/>
</dbReference>
<feature type="transmembrane region" description="Helical" evidence="6">
    <location>
        <begin position="69"/>
        <end position="88"/>
    </location>
</feature>
<dbReference type="Gene3D" id="1.10.3080.10">
    <property type="entry name" value="Clc chloride channel"/>
    <property type="match status" value="1"/>
</dbReference>
<keyword evidence="4 6" id="KW-0472">Membrane</keyword>
<dbReference type="SUPFAM" id="SSF81340">
    <property type="entry name" value="Clc chloride channel"/>
    <property type="match status" value="1"/>
</dbReference>
<evidence type="ECO:0000313" key="8">
    <source>
        <dbReference type="Proteomes" id="UP000233730"/>
    </source>
</evidence>
<dbReference type="Pfam" id="PF00654">
    <property type="entry name" value="Voltage_CLC"/>
    <property type="match status" value="1"/>
</dbReference>
<evidence type="ECO:0000256" key="3">
    <source>
        <dbReference type="ARBA" id="ARBA00022989"/>
    </source>
</evidence>
<name>A0A2N3QHY0_9BIFI</name>
<dbReference type="InterPro" id="IPR001807">
    <property type="entry name" value="ClC"/>
</dbReference>
<dbReference type="Proteomes" id="UP000233730">
    <property type="component" value="Unassembled WGS sequence"/>
</dbReference>
<dbReference type="GO" id="GO:0015108">
    <property type="term" value="F:chloride transmembrane transporter activity"/>
    <property type="evidence" value="ECO:0007669"/>
    <property type="project" value="InterPro"/>
</dbReference>
<reference evidence="7 8" key="1">
    <citation type="submission" date="2017-10" db="EMBL/GenBank/DDBJ databases">
        <title>Bifidobacterium genomics.</title>
        <authorList>
            <person name="Lugli G.A."/>
            <person name="Milani C."/>
            <person name="Mancabelli L."/>
        </authorList>
    </citation>
    <scope>NUCLEOTIDE SEQUENCE [LARGE SCALE GENOMIC DNA]</scope>
    <source>
        <strain evidence="7 8">1524B</strain>
    </source>
</reference>
<evidence type="ECO:0000256" key="5">
    <source>
        <dbReference type="SAM" id="MobiDB-lite"/>
    </source>
</evidence>
<feature type="transmembrane region" description="Helical" evidence="6">
    <location>
        <begin position="209"/>
        <end position="227"/>
    </location>
</feature>
<feature type="transmembrane region" description="Helical" evidence="6">
    <location>
        <begin position="172"/>
        <end position="197"/>
    </location>
</feature>
<dbReference type="EMBL" id="PCGZ01000004">
    <property type="protein sequence ID" value="PKU90917.1"/>
    <property type="molecule type" value="Genomic_DNA"/>
</dbReference>
<sequence length="515" mass="55889">MSTTTQAPHTAPQAGSTRQGVEPPARFDWMQVVRHTLFACLCGVVCGFASIVLCLFVGAARHLFERAPWLIWLLPVMGVMQLLMYKWWKLPLNLTTDAIIEKMRAGDHLSALLAPGILFSTGMTILAGGSVGKEAGALQIGASLGTTIAKPFRLHNILRRENHDDTYEINRYIASTGMAAAFSALFFAPLGSCMLVLELMRFTQLQYVVSMLIACFIAFLISNHFGIGDVISTVPVPSVSWRVIGACIVIGIAAAVAGSVFAIAIRLLQALTMRIRRNYYVWVIAGGLLFATLVSVFGWWRFTGSGGMMLNDVLNMPDLSFDFAIKMLLTVLCLGMWFKGGEIMPSFCIGGLLGSACFAMTGIEPLFGAALGSICFLAAFNRCPMSAVLLGCEIFGWGMFPFLAVGVAIAFLFGYPVGMYGASIDVLARSGWHRFFSNVRAAVASNEVHDDAGFTDFVMAAGTALQHVAGSAVLAAESEEIREQRRRHKHRHDVNKSNSRWHNDAQYGDGTGARP</sequence>
<keyword evidence="3 6" id="KW-1133">Transmembrane helix</keyword>
<feature type="transmembrane region" description="Helical" evidence="6">
    <location>
        <begin position="350"/>
        <end position="379"/>
    </location>
</feature>
<accession>A0A2N3QHY0</accession>
<feature type="compositionally biased region" description="Low complexity" evidence="5">
    <location>
        <begin position="1"/>
        <end position="14"/>
    </location>
</feature>
<dbReference type="PANTHER" id="PTHR43427">
    <property type="entry name" value="CHLORIDE CHANNEL PROTEIN CLC-E"/>
    <property type="match status" value="1"/>
</dbReference>
<evidence type="ECO:0000256" key="2">
    <source>
        <dbReference type="ARBA" id="ARBA00022692"/>
    </source>
</evidence>
<protein>
    <submittedName>
        <fullName evidence="7">Voltage gated chloride channel family protein</fullName>
    </submittedName>
</protein>
<feature type="transmembrane region" description="Helical" evidence="6">
    <location>
        <begin position="108"/>
        <end position="128"/>
    </location>
</feature>
<gene>
    <name evidence="7" type="ORF">CQR46_0799</name>
</gene>
<evidence type="ECO:0000256" key="1">
    <source>
        <dbReference type="ARBA" id="ARBA00004141"/>
    </source>
</evidence>
<dbReference type="RefSeq" id="WP_257467567.1">
    <property type="nucleotide sequence ID" value="NZ_PCGZ01000004.1"/>
</dbReference>
<feature type="transmembrane region" description="Helical" evidence="6">
    <location>
        <begin position="394"/>
        <end position="415"/>
    </location>
</feature>
<feature type="transmembrane region" description="Helical" evidence="6">
    <location>
        <begin position="320"/>
        <end position="338"/>
    </location>
</feature>
<evidence type="ECO:0000313" key="7">
    <source>
        <dbReference type="EMBL" id="PKU90917.1"/>
    </source>
</evidence>
<evidence type="ECO:0000256" key="6">
    <source>
        <dbReference type="SAM" id="Phobius"/>
    </source>
</evidence>
<dbReference type="InterPro" id="IPR050368">
    <property type="entry name" value="ClC-type_chloride_channel"/>
</dbReference>
<feature type="transmembrane region" description="Helical" evidence="6">
    <location>
        <begin position="239"/>
        <end position="267"/>
    </location>
</feature>
<feature type="region of interest" description="Disordered" evidence="5">
    <location>
        <begin position="480"/>
        <end position="515"/>
    </location>
</feature>
<keyword evidence="2 6" id="KW-0812">Transmembrane</keyword>
<feature type="transmembrane region" description="Helical" evidence="6">
    <location>
        <begin position="36"/>
        <end position="57"/>
    </location>
</feature>
<comment type="caution">
    <text evidence="7">The sequence shown here is derived from an EMBL/GenBank/DDBJ whole genome shotgun (WGS) entry which is preliminary data.</text>
</comment>
<feature type="region of interest" description="Disordered" evidence="5">
    <location>
        <begin position="1"/>
        <end position="21"/>
    </location>
</feature>
<proteinExistence type="predicted"/>